<reference evidence="2" key="1">
    <citation type="submission" date="2020-08" db="EMBL/GenBank/DDBJ databases">
        <title>Chromosome-level assembly of Southern catfish (Silurus meridionalis) provides insights into visual adaptation to the nocturnal and benthic lifestyles.</title>
        <authorList>
            <person name="Zhang Y."/>
            <person name="Wang D."/>
            <person name="Peng Z."/>
        </authorList>
    </citation>
    <scope>NUCLEOTIDE SEQUENCE</scope>
    <source>
        <strain evidence="2">SWU-2019-XX</strain>
        <tissue evidence="2">Muscle</tissue>
    </source>
</reference>
<evidence type="ECO:0000256" key="1">
    <source>
        <dbReference type="SAM" id="SignalP"/>
    </source>
</evidence>
<protein>
    <submittedName>
        <fullName evidence="2">Uncharacterized protein</fullName>
    </submittedName>
</protein>
<gene>
    <name evidence="2" type="ORF">HF521_017389</name>
</gene>
<sequence length="202" mass="22936">MLPTVLLLLSVFTVRGSACDELHAVSNLQESIRHEEQSGFLQVFPRNYYVQHRFNDSTQCEDSCCVFSAAFLLSDSWKQLLKHIERIHLKHDIISELIYTLDTIWKGRFQETPNPLPFPSIHSSPRALLTFTSDVLSKWLAMECPGETLSCVFPSPASYGKEGEREKRWLTIIPKNGDTGLSASPTLLFCILCCLRMLKELG</sequence>
<evidence type="ECO:0000313" key="3">
    <source>
        <dbReference type="Proteomes" id="UP000606274"/>
    </source>
</evidence>
<dbReference type="Proteomes" id="UP000606274">
    <property type="component" value="Unassembled WGS sequence"/>
</dbReference>
<comment type="caution">
    <text evidence="2">The sequence shown here is derived from an EMBL/GenBank/DDBJ whole genome shotgun (WGS) entry which is preliminary data.</text>
</comment>
<name>A0A8T0BM20_SILME</name>
<organism evidence="2 3">
    <name type="scientific">Silurus meridionalis</name>
    <name type="common">Southern catfish</name>
    <name type="synonym">Silurus soldatovi meridionalis</name>
    <dbReference type="NCBI Taxonomy" id="175797"/>
    <lineage>
        <taxon>Eukaryota</taxon>
        <taxon>Metazoa</taxon>
        <taxon>Chordata</taxon>
        <taxon>Craniata</taxon>
        <taxon>Vertebrata</taxon>
        <taxon>Euteleostomi</taxon>
        <taxon>Actinopterygii</taxon>
        <taxon>Neopterygii</taxon>
        <taxon>Teleostei</taxon>
        <taxon>Ostariophysi</taxon>
        <taxon>Siluriformes</taxon>
        <taxon>Siluridae</taxon>
        <taxon>Silurus</taxon>
    </lineage>
</organism>
<dbReference type="AlphaFoldDB" id="A0A8T0BM20"/>
<feature type="chain" id="PRO_5035937637" evidence="1">
    <location>
        <begin position="19"/>
        <end position="202"/>
    </location>
</feature>
<feature type="signal peptide" evidence="1">
    <location>
        <begin position="1"/>
        <end position="18"/>
    </location>
</feature>
<dbReference type="OrthoDB" id="8783239at2759"/>
<accession>A0A8T0BM20</accession>
<proteinExistence type="predicted"/>
<keyword evidence="1" id="KW-0732">Signal</keyword>
<dbReference type="EMBL" id="JABFDY010000004">
    <property type="protein sequence ID" value="KAF7708332.1"/>
    <property type="molecule type" value="Genomic_DNA"/>
</dbReference>
<evidence type="ECO:0000313" key="2">
    <source>
        <dbReference type="EMBL" id="KAF7708332.1"/>
    </source>
</evidence>
<keyword evidence="3" id="KW-1185">Reference proteome</keyword>